<evidence type="ECO:0000313" key="1">
    <source>
        <dbReference type="EMBL" id="NMN67173.1"/>
    </source>
</evidence>
<organism evidence="1 2">
    <name type="scientific">Pelagibacter ubique</name>
    <dbReference type="NCBI Taxonomy" id="198252"/>
    <lineage>
        <taxon>Bacteria</taxon>
        <taxon>Pseudomonadati</taxon>
        <taxon>Pseudomonadota</taxon>
        <taxon>Alphaproteobacteria</taxon>
        <taxon>Candidatus Pelagibacterales</taxon>
        <taxon>Candidatus Pelagibacteraceae</taxon>
        <taxon>Candidatus Pelagibacter</taxon>
    </lineage>
</organism>
<name>A0ABX1T2A7_PELUQ</name>
<proteinExistence type="predicted"/>
<sequence length="586" mass="68465">MPNLKLLNKKYLTAILFYLFFGLAVNSQEPVDIWSIEEKKTSENFDINQKNKEENTKQNSIYKMQSQKNDEPNIEEDQELISKEIKIVGLYDPAENGLDINMWSKSNGDQILKILKRINKMSLSKDASEILNILLLTNAHYPTINISKDQFLELKSNWLTKNSNFQLIESYLIKNQIANEQPKLAKLLVDDYLSRSEINKACKVFSNIKNSIQDDYLSKFNIYCLINDNKKEEAQLMLDLKKEQGFKNKFYENKINFLMGFTNTPDLEISDDTILDFHLSHRTNPEFKFEPNNSTSKKIWKYLSTSNLLGSIKDIELTDLDKINRIEKATHEKHYSEKELFELYKRFQFNINQLLNIKESTKVLSSIESRALIYQGILITNEIENKLLLINALKNSFKNEGLEKAFDVELKKFLKKIDKDEIPSEYTSFYNYYIDEDETKLTNIKINNKILHQSKMINYFKEDGSSKDITKDLNNLLKKIKKNKKYFFSKKDIILVEAFKSDGIKVSEKFKNLYEISDAEMPSDIQILIDNGDMGNAMLRIVEVIGQDDLKNIDVDTLYFIISTLNQLNTDQLRNRILLKVLPLKV</sequence>
<protein>
    <submittedName>
        <fullName evidence="1">Uncharacterized protein</fullName>
    </submittedName>
</protein>
<gene>
    <name evidence="1" type="ORF">VP91_00003120</name>
</gene>
<evidence type="ECO:0000313" key="2">
    <source>
        <dbReference type="Proteomes" id="UP001166004"/>
    </source>
</evidence>
<dbReference type="RefSeq" id="WP_169035683.1">
    <property type="nucleotide sequence ID" value="NZ_LANA01000001.1"/>
</dbReference>
<dbReference type="Proteomes" id="UP001166004">
    <property type="component" value="Unassembled WGS sequence"/>
</dbReference>
<accession>A0ABX1T2A7</accession>
<reference evidence="1 2" key="1">
    <citation type="submission" date="2019-07" db="EMBL/GenBank/DDBJ databases">
        <title>SAR11 Genome Evolution.</title>
        <authorList>
            <person name="Giovannoni S."/>
        </authorList>
    </citation>
    <scope>NUCLEOTIDE SEQUENCE [LARGE SCALE GENOMIC DNA]</scope>
    <source>
        <strain evidence="1 2">HTCC9565</strain>
    </source>
</reference>
<comment type="caution">
    <text evidence="1">The sequence shown here is derived from an EMBL/GenBank/DDBJ whole genome shotgun (WGS) entry which is preliminary data.</text>
</comment>
<keyword evidence="2" id="KW-1185">Reference proteome</keyword>
<dbReference type="EMBL" id="LANA01000001">
    <property type="protein sequence ID" value="NMN67173.1"/>
    <property type="molecule type" value="Genomic_DNA"/>
</dbReference>